<evidence type="ECO:0000313" key="6">
    <source>
        <dbReference type="Proteomes" id="UP000663870"/>
    </source>
</evidence>
<dbReference type="Pfam" id="PF19259">
    <property type="entry name" value="Ty3_capsid"/>
    <property type="match status" value="1"/>
</dbReference>
<protein>
    <recommendedName>
        <fullName evidence="2">Ty3 transposon capsid-like protein domain-containing protein</fullName>
    </recommendedName>
</protein>
<evidence type="ECO:0000313" key="3">
    <source>
        <dbReference type="EMBL" id="CAF1118477.1"/>
    </source>
</evidence>
<dbReference type="EMBL" id="CAJNOH010000757">
    <property type="protein sequence ID" value="CAF1118477.1"/>
    <property type="molecule type" value="Genomic_DNA"/>
</dbReference>
<dbReference type="EMBL" id="CAJNOL010003813">
    <property type="protein sequence ID" value="CAF1574857.1"/>
    <property type="molecule type" value="Genomic_DNA"/>
</dbReference>
<feature type="domain" description="Ty3 transposon capsid-like protein" evidence="2">
    <location>
        <begin position="262"/>
        <end position="415"/>
    </location>
</feature>
<feature type="compositionally biased region" description="Basic and acidic residues" evidence="1">
    <location>
        <begin position="1"/>
        <end position="17"/>
    </location>
</feature>
<evidence type="ECO:0000256" key="1">
    <source>
        <dbReference type="SAM" id="MobiDB-lite"/>
    </source>
</evidence>
<keyword evidence="6" id="KW-1185">Reference proteome</keyword>
<gene>
    <name evidence="4" type="ORF">JXQ802_LOCUS45563</name>
    <name evidence="3" type="ORF">PYM288_LOCUS20571</name>
</gene>
<comment type="caution">
    <text evidence="3">The sequence shown here is derived from an EMBL/GenBank/DDBJ whole genome shotgun (WGS) entry which is preliminary data.</text>
</comment>
<dbReference type="AlphaFoldDB" id="A0A814QDM3"/>
<organism evidence="3 5">
    <name type="scientific">Rotaria sordida</name>
    <dbReference type="NCBI Taxonomy" id="392033"/>
    <lineage>
        <taxon>Eukaryota</taxon>
        <taxon>Metazoa</taxon>
        <taxon>Spiralia</taxon>
        <taxon>Gnathifera</taxon>
        <taxon>Rotifera</taxon>
        <taxon>Eurotatoria</taxon>
        <taxon>Bdelloidea</taxon>
        <taxon>Philodinida</taxon>
        <taxon>Philodinidae</taxon>
        <taxon>Rotaria</taxon>
    </lineage>
</organism>
<feature type="compositionally biased region" description="Basic and acidic residues" evidence="1">
    <location>
        <begin position="24"/>
        <end position="39"/>
    </location>
</feature>
<feature type="region of interest" description="Disordered" evidence="1">
    <location>
        <begin position="1"/>
        <end position="70"/>
    </location>
</feature>
<reference evidence="3" key="1">
    <citation type="submission" date="2021-02" db="EMBL/GenBank/DDBJ databases">
        <authorList>
            <person name="Nowell W R."/>
        </authorList>
    </citation>
    <scope>NUCLEOTIDE SEQUENCE</scope>
</reference>
<dbReference type="Proteomes" id="UP000663870">
    <property type="component" value="Unassembled WGS sequence"/>
</dbReference>
<dbReference type="Proteomes" id="UP000663854">
    <property type="component" value="Unassembled WGS sequence"/>
</dbReference>
<evidence type="ECO:0000259" key="2">
    <source>
        <dbReference type="Pfam" id="PF19259"/>
    </source>
</evidence>
<evidence type="ECO:0000313" key="5">
    <source>
        <dbReference type="Proteomes" id="UP000663854"/>
    </source>
</evidence>
<dbReference type="InterPro" id="IPR045358">
    <property type="entry name" value="Ty3_capsid"/>
</dbReference>
<proteinExistence type="predicted"/>
<name>A0A814QDM3_9BILA</name>
<sequence>MSDDKITNDSPENRETLEQLSSDVTKKDITATMKYDRNRRLTMKPSSNRHKKSDDNKSSDERSSYGGPEDEDAFDGFILNDFSPFSGDENLIEWLDITDDKFNTFKISRKLRCLGIPLLIKGDAKRTYINNKNEINTYDDLCTFLLMEYKPINHNFQHTKSHSDPLTLSQSNLIQDASIRKKDVFDEKPNMTTSTFEANFSLPQPPILRSTALLDLGATGLSSDDPINRPNVASSQNTFLNSSILDKTAYALRHAIVGRLIKNPKTFRSGKDDVKQWIEEIEQLFDTAQIPENHNLDLVQYSLRGEALHWFKNNKSTFISWKTFVKGLKETFLSPFFEEIAFKKLEKYSQRVNQPVRSFYNEVIKLCNEADSSMSEFTKLRNLLHKTKPTLQLEIRKKKPTTTKQFLEYTMEVEELFHLSNIYISDVPNKTNPPSPVTSIVAPPRPKNPPTQSDKTTPLTTHPENNWVNPPGFDHFCGKKFFS</sequence>
<accession>A0A814QDM3</accession>
<dbReference type="PANTHER" id="PTHR33194:SF4">
    <property type="entry name" value="CCHC-TYPE DOMAIN-CONTAINING PROTEIN"/>
    <property type="match status" value="1"/>
</dbReference>
<feature type="region of interest" description="Disordered" evidence="1">
    <location>
        <begin position="433"/>
        <end position="469"/>
    </location>
</feature>
<feature type="compositionally biased region" description="Polar residues" evidence="1">
    <location>
        <begin position="450"/>
        <end position="468"/>
    </location>
</feature>
<evidence type="ECO:0000313" key="4">
    <source>
        <dbReference type="EMBL" id="CAF1574857.1"/>
    </source>
</evidence>
<feature type="compositionally biased region" description="Basic and acidic residues" evidence="1">
    <location>
        <begin position="52"/>
        <end position="63"/>
    </location>
</feature>
<dbReference type="PANTHER" id="PTHR33194">
    <property type="entry name" value="ZINC KNUCKLE DOMAINCONTAINING PROTEIN"/>
    <property type="match status" value="1"/>
</dbReference>